<evidence type="ECO:0000256" key="1">
    <source>
        <dbReference type="ARBA" id="ARBA00004370"/>
    </source>
</evidence>
<dbReference type="CDD" id="cd07018">
    <property type="entry name" value="S49_SppA_67K_type"/>
    <property type="match status" value="1"/>
</dbReference>
<comment type="similarity">
    <text evidence="2">Belongs to the peptidase S49 family.</text>
</comment>
<comment type="subcellular location">
    <subcellularLocation>
        <location evidence="1">Membrane</location>
    </subcellularLocation>
</comment>
<dbReference type="InterPro" id="IPR047272">
    <property type="entry name" value="S49_SppA_C"/>
</dbReference>
<dbReference type="Gene3D" id="3.90.226.10">
    <property type="entry name" value="2-enoyl-CoA Hydratase, Chain A, domain 1"/>
    <property type="match status" value="3"/>
</dbReference>
<evidence type="ECO:0000256" key="6">
    <source>
        <dbReference type="ARBA" id="ARBA00023136"/>
    </source>
</evidence>
<dbReference type="InterPro" id="IPR004635">
    <property type="entry name" value="Pept_S49_SppA"/>
</dbReference>
<evidence type="ECO:0000313" key="8">
    <source>
        <dbReference type="Proteomes" id="UP000193484"/>
    </source>
</evidence>
<gene>
    <name evidence="7" type="ORF">AWC04_12125</name>
</gene>
<organism evidence="7 8">
    <name type="scientific">Mycolicibacterium fallax</name>
    <name type="common">Mycobacterium fallax</name>
    <dbReference type="NCBI Taxonomy" id="1793"/>
    <lineage>
        <taxon>Bacteria</taxon>
        <taxon>Bacillati</taxon>
        <taxon>Actinomycetota</taxon>
        <taxon>Actinomycetes</taxon>
        <taxon>Mycobacteriales</taxon>
        <taxon>Mycobacteriaceae</taxon>
        <taxon>Mycolicibacterium</taxon>
    </lineage>
</organism>
<dbReference type="AlphaFoldDB" id="A0A1X1RC25"/>
<dbReference type="PANTHER" id="PTHR33209:SF1">
    <property type="entry name" value="PEPTIDASE S49 DOMAIN-CONTAINING PROTEIN"/>
    <property type="match status" value="1"/>
</dbReference>
<dbReference type="GO" id="GO:0008236">
    <property type="term" value="F:serine-type peptidase activity"/>
    <property type="evidence" value="ECO:0007669"/>
    <property type="project" value="UniProtKB-KW"/>
</dbReference>
<dbReference type="PANTHER" id="PTHR33209">
    <property type="entry name" value="PROTEASE 4"/>
    <property type="match status" value="1"/>
</dbReference>
<keyword evidence="3" id="KW-0645">Protease</keyword>
<dbReference type="InterPro" id="IPR029045">
    <property type="entry name" value="ClpP/crotonase-like_dom_sf"/>
</dbReference>
<keyword evidence="5" id="KW-0720">Serine protease</keyword>
<dbReference type="GO" id="GO:0016020">
    <property type="term" value="C:membrane"/>
    <property type="evidence" value="ECO:0007669"/>
    <property type="project" value="UniProtKB-SubCell"/>
</dbReference>
<reference evidence="7 8" key="1">
    <citation type="submission" date="2016-01" db="EMBL/GenBank/DDBJ databases">
        <title>The new phylogeny of the genus Mycobacterium.</title>
        <authorList>
            <person name="Tarcisio F."/>
            <person name="Conor M."/>
            <person name="Antonella G."/>
            <person name="Elisabetta G."/>
            <person name="Giulia F.S."/>
            <person name="Sara T."/>
            <person name="Anna F."/>
            <person name="Clotilde B."/>
            <person name="Roberto B."/>
            <person name="Veronica D.S."/>
            <person name="Fabio R."/>
            <person name="Monica P."/>
            <person name="Olivier J."/>
            <person name="Enrico T."/>
            <person name="Nicola S."/>
        </authorList>
    </citation>
    <scope>NUCLEOTIDE SEQUENCE [LARGE SCALE GENOMIC DNA]</scope>
    <source>
        <strain evidence="7 8">DSM 44179</strain>
    </source>
</reference>
<dbReference type="STRING" id="1793.AWC04_12125"/>
<sequence>MLSLLSGLPGADDFRAIARRVDTARHHGVPAGCILELDLTTVPAETAHFDPVAIVSSLAGGRRPLLLRETVAAIHRAAEDDRVAGLIARVQLSAAAPGPVQELREAIAAFTAAKPSLAWAEDYPGTLSYYLASAFGEVWLQPSGTVGLIGFATHPMFLRDALDKAGVSAEFIAKGEYKSAANMFTEQAYTEAHREADARLLDSLAEQVWRDVAASRGIDEAALDALADRAPLRRDAAVEAKLVDRIGFRDQAYARIAELAGAPVTGPAGADGDDAPQRLFLARYARSGAPGLPTPSLPGVKSDRRIAVVTLSGPIVNGRGERPLLPLGGSSAGGDTIAAALRQAAAAPGTAAIVLRVDSPGGSVTASETIWREVVRARERGIPVVASMGAVAASGGYYVSMAADAIVANPGTLTGSIGVITGKLIARGLKDKLGVGSDVVRTNANADAWSPDAPFTADQHAQVAASAEMFYDDFVARVAEGREMTVEAVHEVARGRVWTGADAAERGLVDELGGLRTAIRRAKILAGIDPDTKVKAEFLPGSSVKDLLRPKASSQPAAALADVLAGAVLGSVAGAVEQTGRALNGVNALWLGDWRF</sequence>
<keyword evidence="6" id="KW-0472">Membrane</keyword>
<dbReference type="NCBIfam" id="TIGR00706">
    <property type="entry name" value="SppA_dom"/>
    <property type="match status" value="1"/>
</dbReference>
<dbReference type="InterPro" id="IPR004634">
    <property type="entry name" value="Pept_S49_pIV"/>
</dbReference>
<evidence type="ECO:0000256" key="2">
    <source>
        <dbReference type="ARBA" id="ARBA00008683"/>
    </source>
</evidence>
<dbReference type="RefSeq" id="WP_085096451.1">
    <property type="nucleotide sequence ID" value="NZ_AP022603.1"/>
</dbReference>
<dbReference type="Pfam" id="PF01343">
    <property type="entry name" value="Peptidase_S49"/>
    <property type="match status" value="2"/>
</dbReference>
<keyword evidence="4" id="KW-0378">Hydrolase</keyword>
<dbReference type="NCBIfam" id="TIGR00705">
    <property type="entry name" value="SppA_67K"/>
    <property type="match status" value="1"/>
</dbReference>
<dbReference type="CDD" id="cd07023">
    <property type="entry name" value="S49_Sppa_N_C"/>
    <property type="match status" value="1"/>
</dbReference>
<evidence type="ECO:0000256" key="3">
    <source>
        <dbReference type="ARBA" id="ARBA00022670"/>
    </source>
</evidence>
<protein>
    <submittedName>
        <fullName evidence="7">Signal peptide peptidase SppA</fullName>
    </submittedName>
</protein>
<proteinExistence type="inferred from homology"/>
<evidence type="ECO:0000256" key="5">
    <source>
        <dbReference type="ARBA" id="ARBA00022825"/>
    </source>
</evidence>
<dbReference type="EMBL" id="LQOJ01000040">
    <property type="protein sequence ID" value="ORV02659.1"/>
    <property type="molecule type" value="Genomic_DNA"/>
</dbReference>
<dbReference type="PIRSF" id="PIRSF001217">
    <property type="entry name" value="Protease_4_SppA"/>
    <property type="match status" value="1"/>
</dbReference>
<evidence type="ECO:0000313" key="7">
    <source>
        <dbReference type="EMBL" id="ORV02659.1"/>
    </source>
</evidence>
<dbReference type="GO" id="GO:0006465">
    <property type="term" value="P:signal peptide processing"/>
    <property type="evidence" value="ECO:0007669"/>
    <property type="project" value="InterPro"/>
</dbReference>
<dbReference type="InterPro" id="IPR047217">
    <property type="entry name" value="S49_SppA_67K_type_N"/>
</dbReference>
<comment type="caution">
    <text evidence="7">The sequence shown here is derived from an EMBL/GenBank/DDBJ whole genome shotgun (WGS) entry which is preliminary data.</text>
</comment>
<name>A0A1X1RC25_MYCFA</name>
<dbReference type="InterPro" id="IPR002142">
    <property type="entry name" value="Peptidase_S49"/>
</dbReference>
<keyword evidence="8" id="KW-1185">Reference proteome</keyword>
<dbReference type="Proteomes" id="UP000193484">
    <property type="component" value="Unassembled WGS sequence"/>
</dbReference>
<accession>A0A1X1RC25</accession>
<evidence type="ECO:0000256" key="4">
    <source>
        <dbReference type="ARBA" id="ARBA00022801"/>
    </source>
</evidence>
<dbReference type="SUPFAM" id="SSF52096">
    <property type="entry name" value="ClpP/crotonase"/>
    <property type="match status" value="2"/>
</dbReference>
<dbReference type="OrthoDB" id="9764363at2"/>